<evidence type="ECO:0000313" key="2">
    <source>
        <dbReference type="Proteomes" id="UP000807115"/>
    </source>
</evidence>
<protein>
    <submittedName>
        <fullName evidence="1">Uncharacterized protein</fullName>
    </submittedName>
</protein>
<dbReference type="Proteomes" id="UP000807115">
    <property type="component" value="Chromosome 1"/>
</dbReference>
<sequence>MHTPEKENLLHLLPILYHGRPFFPLQNPLNSLHQRAAAICFTAAPFILKRKHVDCVVVILFYIELMGYNQGIIFTVLGECLLPTSKSKINPSPTLDLAATSPSSS</sequence>
<proteinExistence type="predicted"/>
<dbReference type="EMBL" id="CM027680">
    <property type="protein sequence ID" value="KAG0549964.1"/>
    <property type="molecule type" value="Genomic_DNA"/>
</dbReference>
<gene>
    <name evidence="1" type="ORF">BDA96_01G299100</name>
</gene>
<comment type="caution">
    <text evidence="1">The sequence shown here is derived from an EMBL/GenBank/DDBJ whole genome shotgun (WGS) entry which is preliminary data.</text>
</comment>
<reference evidence="1" key="2">
    <citation type="submission" date="2020-10" db="EMBL/GenBank/DDBJ databases">
        <authorList>
            <person name="Cooper E.A."/>
            <person name="Brenton Z.W."/>
            <person name="Flinn B.S."/>
            <person name="Jenkins J."/>
            <person name="Shu S."/>
            <person name="Flowers D."/>
            <person name="Luo F."/>
            <person name="Wang Y."/>
            <person name="Xia P."/>
            <person name="Barry K."/>
            <person name="Daum C."/>
            <person name="Lipzen A."/>
            <person name="Yoshinaga Y."/>
            <person name="Schmutz J."/>
            <person name="Saski C."/>
            <person name="Vermerris W."/>
            <person name="Kresovich S."/>
        </authorList>
    </citation>
    <scope>NUCLEOTIDE SEQUENCE</scope>
</reference>
<dbReference type="AlphaFoldDB" id="A0A921S247"/>
<evidence type="ECO:0000313" key="1">
    <source>
        <dbReference type="EMBL" id="KAG0549965.1"/>
    </source>
</evidence>
<dbReference type="EMBL" id="CM027680">
    <property type="protein sequence ID" value="KAG0549965.1"/>
    <property type="molecule type" value="Genomic_DNA"/>
</dbReference>
<accession>A0A921S247</accession>
<reference evidence="1" key="1">
    <citation type="journal article" date="2019" name="BMC Genomics">
        <title>A new reference genome for Sorghum bicolor reveals high levels of sequence similarity between sweet and grain genotypes: implications for the genetics of sugar metabolism.</title>
        <authorList>
            <person name="Cooper E.A."/>
            <person name="Brenton Z.W."/>
            <person name="Flinn B.S."/>
            <person name="Jenkins J."/>
            <person name="Shu S."/>
            <person name="Flowers D."/>
            <person name="Luo F."/>
            <person name="Wang Y."/>
            <person name="Xia P."/>
            <person name="Barry K."/>
            <person name="Daum C."/>
            <person name="Lipzen A."/>
            <person name="Yoshinaga Y."/>
            <person name="Schmutz J."/>
            <person name="Saski C."/>
            <person name="Vermerris W."/>
            <person name="Kresovich S."/>
        </authorList>
    </citation>
    <scope>NUCLEOTIDE SEQUENCE</scope>
</reference>
<organism evidence="1 2">
    <name type="scientific">Sorghum bicolor</name>
    <name type="common">Sorghum</name>
    <name type="synonym">Sorghum vulgare</name>
    <dbReference type="NCBI Taxonomy" id="4558"/>
    <lineage>
        <taxon>Eukaryota</taxon>
        <taxon>Viridiplantae</taxon>
        <taxon>Streptophyta</taxon>
        <taxon>Embryophyta</taxon>
        <taxon>Tracheophyta</taxon>
        <taxon>Spermatophyta</taxon>
        <taxon>Magnoliopsida</taxon>
        <taxon>Liliopsida</taxon>
        <taxon>Poales</taxon>
        <taxon>Poaceae</taxon>
        <taxon>PACMAD clade</taxon>
        <taxon>Panicoideae</taxon>
        <taxon>Andropogonodae</taxon>
        <taxon>Andropogoneae</taxon>
        <taxon>Sorghinae</taxon>
        <taxon>Sorghum</taxon>
    </lineage>
</organism>
<name>A0A921S247_SORBI</name>